<dbReference type="EMBL" id="CM014090">
    <property type="protein sequence ID" value="TKS81253.1"/>
    <property type="molecule type" value="Genomic_DNA"/>
</dbReference>
<dbReference type="PANTHER" id="PTHR44991:SF1">
    <property type="entry name" value="IMMUNOGLOBULIN SUPERFAMILY MEMBER 5"/>
    <property type="match status" value="1"/>
</dbReference>
<evidence type="ECO:0000256" key="2">
    <source>
        <dbReference type="SAM" id="Phobius"/>
    </source>
</evidence>
<keyword evidence="2" id="KW-1133">Transmembrane helix</keyword>
<gene>
    <name evidence="4" type="ORF">D9C73_015358</name>
</gene>
<proteinExistence type="predicted"/>
<dbReference type="InterPro" id="IPR003599">
    <property type="entry name" value="Ig_sub"/>
</dbReference>
<feature type="transmembrane region" description="Helical" evidence="2">
    <location>
        <begin position="173"/>
        <end position="196"/>
    </location>
</feature>
<dbReference type="InterPro" id="IPR007110">
    <property type="entry name" value="Ig-like_dom"/>
</dbReference>
<keyword evidence="2" id="KW-0812">Transmembrane</keyword>
<dbReference type="Proteomes" id="UP000298787">
    <property type="component" value="Chromosome 13"/>
</dbReference>
<dbReference type="InterPro" id="IPR013783">
    <property type="entry name" value="Ig-like_fold"/>
</dbReference>
<dbReference type="SUPFAM" id="SSF48726">
    <property type="entry name" value="Immunoglobulin"/>
    <property type="match status" value="1"/>
</dbReference>
<keyword evidence="5" id="KW-1185">Reference proteome</keyword>
<accession>A0A4U5V0U9</accession>
<protein>
    <recommendedName>
        <fullName evidence="3">Ig-like domain-containing protein</fullName>
    </recommendedName>
</protein>
<dbReference type="SMART" id="SM00409">
    <property type="entry name" value="IG"/>
    <property type="match status" value="1"/>
</dbReference>
<name>A0A4U5V0U9_COLLU</name>
<dbReference type="PROSITE" id="PS50835">
    <property type="entry name" value="IG_LIKE"/>
    <property type="match status" value="1"/>
</dbReference>
<dbReference type="Gene3D" id="2.60.40.10">
    <property type="entry name" value="Immunoglobulins"/>
    <property type="match status" value="1"/>
</dbReference>
<dbReference type="PANTHER" id="PTHR44991">
    <property type="entry name" value="IMMUNOGLOBULIN SUPERFAMILY MEMBER 5"/>
    <property type="match status" value="1"/>
</dbReference>
<feature type="region of interest" description="Disordered" evidence="1">
    <location>
        <begin position="277"/>
        <end position="298"/>
    </location>
</feature>
<evidence type="ECO:0000313" key="4">
    <source>
        <dbReference type="EMBL" id="TKS81253.1"/>
    </source>
</evidence>
<dbReference type="AlphaFoldDB" id="A0A4U5V0U9"/>
<organism evidence="4 5">
    <name type="scientific">Collichthys lucidus</name>
    <name type="common">Big head croaker</name>
    <name type="synonym">Sciaena lucida</name>
    <dbReference type="NCBI Taxonomy" id="240159"/>
    <lineage>
        <taxon>Eukaryota</taxon>
        <taxon>Metazoa</taxon>
        <taxon>Chordata</taxon>
        <taxon>Craniata</taxon>
        <taxon>Vertebrata</taxon>
        <taxon>Euteleostomi</taxon>
        <taxon>Actinopterygii</taxon>
        <taxon>Neopterygii</taxon>
        <taxon>Teleostei</taxon>
        <taxon>Neoteleostei</taxon>
        <taxon>Acanthomorphata</taxon>
        <taxon>Eupercaria</taxon>
        <taxon>Sciaenidae</taxon>
        <taxon>Collichthys</taxon>
    </lineage>
</organism>
<feature type="domain" description="Ig-like" evidence="3">
    <location>
        <begin position="1"/>
        <end position="97"/>
    </location>
</feature>
<dbReference type="InterPro" id="IPR036179">
    <property type="entry name" value="Ig-like_dom_sf"/>
</dbReference>
<keyword evidence="2" id="KW-0472">Membrane</keyword>
<evidence type="ECO:0000256" key="1">
    <source>
        <dbReference type="SAM" id="MobiDB-lite"/>
    </source>
</evidence>
<evidence type="ECO:0000313" key="5">
    <source>
        <dbReference type="Proteomes" id="UP000298787"/>
    </source>
</evidence>
<sequence>MSVSPKTLTVLRGEEARFTCSTSYDHWTVIVWLLNGDAVLTISKAEGVLASVFPNVTAEESPNSARRSWVFILNNTERHNQGSVTCDIQGIDRRTASLFVQGLYVSKSEYNISSEETGKSLFTVTSNLSVKAVKSSRVDCLASVSALPTPLKSSVRLTVVAEVVEEVDCTVPLAVTASLAAILLLLLLCICTALCYRQRRQAKPSPQEAIRFDQSLSRRDSVAGATGGMDNPGYYNEGSTDATYNVLITEAGSKMDFVSFCKVPDIVSSGSLSVHGENQDQVYHSEENSKNIRRITTV</sequence>
<reference evidence="4 5" key="1">
    <citation type="submission" date="2019-01" db="EMBL/GenBank/DDBJ databases">
        <title>Genome Assembly of Collichthys lucidus.</title>
        <authorList>
            <person name="Cai M."/>
            <person name="Xiao S."/>
        </authorList>
    </citation>
    <scope>NUCLEOTIDE SEQUENCE [LARGE SCALE GENOMIC DNA]</scope>
    <source>
        <strain evidence="4">JT15FE1705JMU</strain>
        <tissue evidence="4">Muscle</tissue>
    </source>
</reference>
<dbReference type="STRING" id="240159.A0A4U5V0U9"/>
<evidence type="ECO:0000259" key="3">
    <source>
        <dbReference type="PROSITE" id="PS50835"/>
    </source>
</evidence>